<feature type="region of interest" description="Disordered" evidence="1">
    <location>
        <begin position="409"/>
        <end position="494"/>
    </location>
</feature>
<proteinExistence type="predicted"/>
<dbReference type="Pfam" id="PF13565">
    <property type="entry name" value="HTH_32"/>
    <property type="match status" value="1"/>
</dbReference>
<dbReference type="OrthoDB" id="5655881at2"/>
<evidence type="ECO:0000256" key="1">
    <source>
        <dbReference type="SAM" id="MobiDB-lite"/>
    </source>
</evidence>
<dbReference type="InterPro" id="IPR012337">
    <property type="entry name" value="RNaseH-like_sf"/>
</dbReference>
<keyword evidence="4" id="KW-1185">Reference proteome</keyword>
<feature type="compositionally biased region" description="Basic and acidic residues" evidence="1">
    <location>
        <begin position="430"/>
        <end position="453"/>
    </location>
</feature>
<dbReference type="InterPro" id="IPR036397">
    <property type="entry name" value="RNaseH_sf"/>
</dbReference>
<name>A0A4P8IR69_9BURK</name>
<dbReference type="SUPFAM" id="SSF46689">
    <property type="entry name" value="Homeodomain-like"/>
    <property type="match status" value="1"/>
</dbReference>
<feature type="domain" description="Integrase catalytic" evidence="2">
    <location>
        <begin position="126"/>
        <end position="316"/>
    </location>
</feature>
<dbReference type="KEGG" id="tvl:FAZ95_11000"/>
<dbReference type="GO" id="GO:0015074">
    <property type="term" value="P:DNA integration"/>
    <property type="evidence" value="ECO:0007669"/>
    <property type="project" value="InterPro"/>
</dbReference>
<organism evidence="3 4">
    <name type="scientific">Trinickia violacea</name>
    <dbReference type="NCBI Taxonomy" id="2571746"/>
    <lineage>
        <taxon>Bacteria</taxon>
        <taxon>Pseudomonadati</taxon>
        <taxon>Pseudomonadota</taxon>
        <taxon>Betaproteobacteria</taxon>
        <taxon>Burkholderiales</taxon>
        <taxon>Burkholderiaceae</taxon>
        <taxon>Trinickia</taxon>
    </lineage>
</organism>
<dbReference type="InterPro" id="IPR009057">
    <property type="entry name" value="Homeodomain-like_sf"/>
</dbReference>
<dbReference type="GO" id="GO:0003676">
    <property type="term" value="F:nucleic acid binding"/>
    <property type="evidence" value="ECO:0007669"/>
    <property type="project" value="InterPro"/>
</dbReference>
<evidence type="ECO:0000313" key="4">
    <source>
        <dbReference type="Proteomes" id="UP000298656"/>
    </source>
</evidence>
<dbReference type="NCBIfam" id="NF033594">
    <property type="entry name" value="transpos_ISNCY_2"/>
    <property type="match status" value="1"/>
</dbReference>
<evidence type="ECO:0000259" key="2">
    <source>
        <dbReference type="PROSITE" id="PS50994"/>
    </source>
</evidence>
<dbReference type="PANTHER" id="PTHR35004">
    <property type="entry name" value="TRANSPOSASE RV3428C-RELATED"/>
    <property type="match status" value="1"/>
</dbReference>
<dbReference type="Gene3D" id="3.30.420.10">
    <property type="entry name" value="Ribonuclease H-like superfamily/Ribonuclease H"/>
    <property type="match status" value="1"/>
</dbReference>
<dbReference type="RefSeq" id="WP_137332478.1">
    <property type="nucleotide sequence ID" value="NZ_CP040077.1"/>
</dbReference>
<dbReference type="PROSITE" id="PS50994">
    <property type="entry name" value="INTEGRASE"/>
    <property type="match status" value="1"/>
</dbReference>
<dbReference type="InterPro" id="IPR047797">
    <property type="entry name" value="ISNCY_transpos"/>
</dbReference>
<dbReference type="SUPFAM" id="SSF53098">
    <property type="entry name" value="Ribonuclease H-like"/>
    <property type="match status" value="1"/>
</dbReference>
<accession>A0A4P8IR69</accession>
<sequence>MKPAALVTLTMRELDRLKVVQAIVETGLKPGRAAERLGLTVRQVERLVQRYRESGPASLASRRRARPGNRRLDEGLALRALAIIRERYADFGPTLACEKLRECHGLTLSKETVRHLMTDAGLWVPRAQRPPKVYQPRARRACLGELVQIDGSEHAWFEERAPACTLLVYVDDATSRLMALHFTASESTFSYFEATRAYLERYGKPGAFYSDKASVFRSTKAHETGSSMTHFGRAMYELNIDAFCANSSSAKGRVERAHLTLQDRLVKELRLRGISTVEDANAYAPSFMAAYNARFAKLPKSAFDAHRPLRTDENLDLLMTWRETRRVTKSLTVQYDRVMYLLDDTLANRKLIHRYIDVWEYPDGRIEIRADGQVLACRQYDRLAEIDQGAVVEHKRLSHVLQVAQAIQAQRDDRRISGSPSRTNQGQPVRAKERGAGTKKQREFTQADVEHVVVELSQRRQAQSQPRKPGRRSARAIAADVSALPVQTPSFDTA</sequence>
<dbReference type="PANTHER" id="PTHR35004:SF7">
    <property type="entry name" value="INTEGRASE PROTEIN"/>
    <property type="match status" value="1"/>
</dbReference>
<feature type="compositionally biased region" description="Polar residues" evidence="1">
    <location>
        <begin position="485"/>
        <end position="494"/>
    </location>
</feature>
<reference evidence="3 4" key="1">
    <citation type="submission" date="2019-05" db="EMBL/GenBank/DDBJ databases">
        <title>Burkholderia sp. DHOD12, isolated from subtropical forest soil.</title>
        <authorList>
            <person name="Gao Z.-H."/>
            <person name="Qiu L.-H."/>
        </authorList>
    </citation>
    <scope>NUCLEOTIDE SEQUENCE [LARGE SCALE GENOMIC DNA]</scope>
    <source>
        <strain evidence="3 4">DHOD12</strain>
    </source>
</reference>
<dbReference type="Proteomes" id="UP000298656">
    <property type="component" value="Chromosome 1"/>
</dbReference>
<gene>
    <name evidence="3" type="ORF">FAZ95_11000</name>
</gene>
<dbReference type="AlphaFoldDB" id="A0A4P8IR69"/>
<feature type="compositionally biased region" description="Polar residues" evidence="1">
    <location>
        <begin position="418"/>
        <end position="427"/>
    </location>
</feature>
<dbReference type="InterPro" id="IPR001584">
    <property type="entry name" value="Integrase_cat-core"/>
</dbReference>
<evidence type="ECO:0000313" key="3">
    <source>
        <dbReference type="EMBL" id="QCP49653.1"/>
    </source>
</evidence>
<dbReference type="EMBL" id="CP040077">
    <property type="protein sequence ID" value="QCP49653.1"/>
    <property type="molecule type" value="Genomic_DNA"/>
</dbReference>
<protein>
    <submittedName>
        <fullName evidence="3">ISNCY family transposase</fullName>
    </submittedName>
</protein>